<name>A0ABU1JIT7_9PROT</name>
<keyword evidence="1" id="KW-0472">Membrane</keyword>
<evidence type="ECO:0000313" key="2">
    <source>
        <dbReference type="EMBL" id="MDR6288508.1"/>
    </source>
</evidence>
<reference evidence="2 3" key="1">
    <citation type="submission" date="2023-07" db="EMBL/GenBank/DDBJ databases">
        <title>Sorghum-associated microbial communities from plants grown in Nebraska, USA.</title>
        <authorList>
            <person name="Schachtman D."/>
        </authorList>
    </citation>
    <scope>NUCLEOTIDE SEQUENCE [LARGE SCALE GENOMIC DNA]</scope>
    <source>
        <strain evidence="2 3">584</strain>
    </source>
</reference>
<gene>
    <name evidence="2" type="ORF">E9232_001015</name>
</gene>
<dbReference type="RefSeq" id="WP_309792511.1">
    <property type="nucleotide sequence ID" value="NZ_JAVDPW010000002.1"/>
</dbReference>
<dbReference type="Proteomes" id="UP001262410">
    <property type="component" value="Unassembled WGS sequence"/>
</dbReference>
<evidence type="ECO:0000256" key="1">
    <source>
        <dbReference type="SAM" id="Phobius"/>
    </source>
</evidence>
<protein>
    <submittedName>
        <fullName evidence="2">Uncharacterized protein</fullName>
    </submittedName>
</protein>
<sequence>MIDPIVFLLMIAAMVWLGVQVLTQRSAIRELESRLDHIDDAEAALPPAGRHANRRVSA</sequence>
<accession>A0ABU1JIT7</accession>
<feature type="transmembrane region" description="Helical" evidence="1">
    <location>
        <begin position="6"/>
        <end position="23"/>
    </location>
</feature>
<evidence type="ECO:0000313" key="3">
    <source>
        <dbReference type="Proteomes" id="UP001262410"/>
    </source>
</evidence>
<keyword evidence="3" id="KW-1185">Reference proteome</keyword>
<keyword evidence="1" id="KW-0812">Transmembrane</keyword>
<organism evidence="2 3">
    <name type="scientific">Inquilinus ginsengisoli</name>
    <dbReference type="NCBI Taxonomy" id="363840"/>
    <lineage>
        <taxon>Bacteria</taxon>
        <taxon>Pseudomonadati</taxon>
        <taxon>Pseudomonadota</taxon>
        <taxon>Alphaproteobacteria</taxon>
        <taxon>Rhodospirillales</taxon>
        <taxon>Rhodospirillaceae</taxon>
        <taxon>Inquilinus</taxon>
    </lineage>
</organism>
<comment type="caution">
    <text evidence="2">The sequence shown here is derived from an EMBL/GenBank/DDBJ whole genome shotgun (WGS) entry which is preliminary data.</text>
</comment>
<keyword evidence="1" id="KW-1133">Transmembrane helix</keyword>
<dbReference type="EMBL" id="JAVDPW010000002">
    <property type="protein sequence ID" value="MDR6288508.1"/>
    <property type="molecule type" value="Genomic_DNA"/>
</dbReference>
<proteinExistence type="predicted"/>